<dbReference type="eggNOG" id="ENOG5032ZDG">
    <property type="taxonomic scope" value="Bacteria"/>
</dbReference>
<comment type="caution">
    <text evidence="2">The sequence shown here is derived from an EMBL/GenBank/DDBJ whole genome shotgun (WGS) entry which is preliminary data.</text>
</comment>
<dbReference type="AlphaFoldDB" id="A0A0A2VA58"/>
<proteinExistence type="predicted"/>
<protein>
    <submittedName>
        <fullName evidence="2">Uncharacterized protein</fullName>
    </submittedName>
</protein>
<organism evidence="2 3">
    <name type="scientific">Pontibacillus chungwhensis BH030062</name>
    <dbReference type="NCBI Taxonomy" id="1385513"/>
    <lineage>
        <taxon>Bacteria</taxon>
        <taxon>Bacillati</taxon>
        <taxon>Bacillota</taxon>
        <taxon>Bacilli</taxon>
        <taxon>Bacillales</taxon>
        <taxon>Bacillaceae</taxon>
        <taxon>Pontibacillus</taxon>
    </lineage>
</organism>
<dbReference type="Proteomes" id="UP000030153">
    <property type="component" value="Unassembled WGS sequence"/>
</dbReference>
<dbReference type="OrthoDB" id="1798014at2"/>
<reference evidence="2 3" key="1">
    <citation type="submission" date="2013-08" db="EMBL/GenBank/DDBJ databases">
        <title>Genome of Pontibacillus chungwhensis.</title>
        <authorList>
            <person name="Wang Q."/>
            <person name="Wang G."/>
        </authorList>
    </citation>
    <scope>NUCLEOTIDE SEQUENCE [LARGE SCALE GENOMIC DNA]</scope>
    <source>
        <strain evidence="2 3">BH030062</strain>
    </source>
</reference>
<accession>A0A0A2VA58</accession>
<evidence type="ECO:0000313" key="3">
    <source>
        <dbReference type="Proteomes" id="UP000030153"/>
    </source>
</evidence>
<keyword evidence="3" id="KW-1185">Reference proteome</keyword>
<name>A0A0A2VA58_9BACI</name>
<sequence>MDINLKGEIFIRNKQLFGYYFVWTVAIGLIIYLGKSYEMDLQQEYKVTYERPTAFLLFATLFPVGIGILLRLPKFILEVMARTRWTFDWVRGLAVGVPALVVVVWSTLPLTPLGEGMRMPDFILVSHPTLTTVAGVVLGYLMLDCLKKDY</sequence>
<gene>
    <name evidence="2" type="ORF">N780_04225</name>
</gene>
<feature type="transmembrane region" description="Helical" evidence="1">
    <location>
        <begin position="54"/>
        <end position="72"/>
    </location>
</feature>
<dbReference type="EMBL" id="AVBG01000011">
    <property type="protein sequence ID" value="KGP90600.1"/>
    <property type="molecule type" value="Genomic_DNA"/>
</dbReference>
<feature type="transmembrane region" description="Helical" evidence="1">
    <location>
        <begin position="122"/>
        <end position="143"/>
    </location>
</feature>
<feature type="transmembrane region" description="Helical" evidence="1">
    <location>
        <begin position="16"/>
        <end position="34"/>
    </location>
</feature>
<keyword evidence="1" id="KW-0812">Transmembrane</keyword>
<dbReference type="STRING" id="1385513.N780_04225"/>
<dbReference type="RefSeq" id="WP_052115086.1">
    <property type="nucleotide sequence ID" value="NZ_AVBG01000011.1"/>
</dbReference>
<evidence type="ECO:0000313" key="2">
    <source>
        <dbReference type="EMBL" id="KGP90600.1"/>
    </source>
</evidence>
<feature type="transmembrane region" description="Helical" evidence="1">
    <location>
        <begin position="93"/>
        <end position="110"/>
    </location>
</feature>
<keyword evidence="1" id="KW-1133">Transmembrane helix</keyword>
<evidence type="ECO:0000256" key="1">
    <source>
        <dbReference type="SAM" id="Phobius"/>
    </source>
</evidence>
<keyword evidence="1" id="KW-0472">Membrane</keyword>